<gene>
    <name evidence="1" type="primary">yhfA</name>
    <name evidence="1" type="ORF">NSCAC_1201</name>
</gene>
<dbReference type="Gene3D" id="3.30.300.20">
    <property type="match status" value="1"/>
</dbReference>
<dbReference type="InterPro" id="IPR003718">
    <property type="entry name" value="OsmC/Ohr_fam"/>
</dbReference>
<dbReference type="NCBIfam" id="NF008009">
    <property type="entry name" value="PRK10738.1"/>
    <property type="match status" value="1"/>
</dbReference>
<evidence type="ECO:0000313" key="2">
    <source>
        <dbReference type="Proteomes" id="UP000516072"/>
    </source>
</evidence>
<dbReference type="InterPro" id="IPR015946">
    <property type="entry name" value="KH_dom-like_a/b"/>
</dbReference>
<protein>
    <submittedName>
        <fullName evidence="1">Protein YhfA</fullName>
    </submittedName>
</protein>
<evidence type="ECO:0000313" key="1">
    <source>
        <dbReference type="EMBL" id="CAB1276497.1"/>
    </source>
</evidence>
<dbReference type="InterPro" id="IPR036102">
    <property type="entry name" value="OsmC/Ohrsf"/>
</dbReference>
<accession>A0A7G1QB70</accession>
<dbReference type="KEGG" id="ntg:NSCAC_1201"/>
<dbReference type="AlphaFoldDB" id="A0A7G1QB70"/>
<dbReference type="Gene3D" id="2.20.25.10">
    <property type="match status" value="1"/>
</dbReference>
<dbReference type="SUPFAM" id="SSF82784">
    <property type="entry name" value="OsmC-like"/>
    <property type="match status" value="1"/>
</dbReference>
<organism evidence="1 2">
    <name type="scientific">Candidatus Nitrosacidococcus tergens</name>
    <dbReference type="NCBI Taxonomy" id="553981"/>
    <lineage>
        <taxon>Bacteria</taxon>
        <taxon>Pseudomonadati</taxon>
        <taxon>Pseudomonadota</taxon>
        <taxon>Gammaproteobacteria</taxon>
        <taxon>Chromatiales</taxon>
        <taxon>Chromatiaceae</taxon>
        <taxon>Candidatus Nitrosacidococcus</taxon>
    </lineage>
</organism>
<sequence length="144" mass="15874">MKAQVKWIEACSFLGHSGSGHSVVMDGPSESGGRNLGIRPMEMLLLGMGGCTAFDVVQILKKSRQFITDCTVEISAQRAESDPKVFTHIHAHFKIFGYQLAEHHVARAIELSSKKYCSASIMLGKVATISHDYEIIHVDTNQEK</sequence>
<dbReference type="EMBL" id="LR778175">
    <property type="protein sequence ID" value="CAB1276497.1"/>
    <property type="molecule type" value="Genomic_DNA"/>
</dbReference>
<keyword evidence="2" id="KW-1185">Reference proteome</keyword>
<dbReference type="PANTHER" id="PTHR34352:SF1">
    <property type="entry name" value="PROTEIN YHFA"/>
    <property type="match status" value="1"/>
</dbReference>
<dbReference type="Proteomes" id="UP000516072">
    <property type="component" value="Chromosome"/>
</dbReference>
<reference evidence="1 2" key="1">
    <citation type="submission" date="2020-03" db="EMBL/GenBank/DDBJ databases">
        <authorList>
            <person name="Picone N."/>
        </authorList>
    </citation>
    <scope>NUCLEOTIDE SEQUENCE [LARGE SCALE GENOMIC DNA]</scope>
    <source>
        <strain evidence="1">NSCAC1</strain>
    </source>
</reference>
<proteinExistence type="predicted"/>
<dbReference type="RefSeq" id="WP_197743910.1">
    <property type="nucleotide sequence ID" value="NZ_LR778175.1"/>
</dbReference>
<name>A0A7G1QB70_9GAMM</name>
<dbReference type="PANTHER" id="PTHR34352">
    <property type="entry name" value="PROTEIN YHFA"/>
    <property type="match status" value="1"/>
</dbReference>
<dbReference type="Pfam" id="PF02566">
    <property type="entry name" value="OsmC"/>
    <property type="match status" value="1"/>
</dbReference>